<dbReference type="EMBL" id="JAQSFA010000002">
    <property type="protein sequence ID" value="MEE6700531.1"/>
    <property type="molecule type" value="Genomic_DNA"/>
</dbReference>
<proteinExistence type="predicted"/>
<keyword evidence="3" id="KW-1185">Reference proteome</keyword>
<accession>A0ABU7SRA3</accession>
<sequence length="110" mass="12328">MRLTKFTWLLVAVGTIIYTATLVIVRVENPRHIQAECYRRWRSAYVIKQSPHRAFVNTSNQRNNPVALSEGQGYGLYITAPAGTVGRSPRTLTSPCSISCLAHRDYVGPH</sequence>
<keyword evidence="1" id="KW-0472">Membrane</keyword>
<evidence type="ECO:0000313" key="2">
    <source>
        <dbReference type="EMBL" id="MEE6700531.1"/>
    </source>
</evidence>
<comment type="caution">
    <text evidence="2">The sequence shown here is derived from an EMBL/GenBank/DDBJ whole genome shotgun (WGS) entry which is preliminary data.</text>
</comment>
<protein>
    <recommendedName>
        <fullName evidence="4">Secreted protein</fullName>
    </recommendedName>
</protein>
<evidence type="ECO:0000256" key="1">
    <source>
        <dbReference type="SAM" id="Phobius"/>
    </source>
</evidence>
<feature type="transmembrane region" description="Helical" evidence="1">
    <location>
        <begin position="6"/>
        <end position="25"/>
    </location>
</feature>
<dbReference type="InterPro" id="IPR012341">
    <property type="entry name" value="6hp_glycosidase-like_sf"/>
</dbReference>
<dbReference type="SUPFAM" id="SSF48208">
    <property type="entry name" value="Six-hairpin glycosidases"/>
    <property type="match status" value="1"/>
</dbReference>
<dbReference type="Gene3D" id="1.50.10.10">
    <property type="match status" value="1"/>
</dbReference>
<dbReference type="Proteomes" id="UP001335665">
    <property type="component" value="Unassembled WGS sequence"/>
</dbReference>
<reference evidence="2 3" key="1">
    <citation type="submission" date="2023-02" db="EMBL/GenBank/DDBJ databases">
        <title>The predominant lactic acid bacteria and yeasts involved in the spontaneous fermentation of millet during the production of the traditional porridge Hausa koko in Ghana.</title>
        <authorList>
            <person name="Atter A."/>
            <person name="Diaz M."/>
        </authorList>
    </citation>
    <scope>NUCLEOTIDE SEQUENCE [LARGE SCALE GENOMIC DNA]</scope>
    <source>
        <strain evidence="2 3">FI11552</strain>
    </source>
</reference>
<keyword evidence="1" id="KW-1133">Transmembrane helix</keyword>
<evidence type="ECO:0008006" key="4">
    <source>
        <dbReference type="Google" id="ProtNLM"/>
    </source>
</evidence>
<gene>
    <name evidence="2" type="ORF">PS396_01695</name>
</gene>
<organism evidence="2 3">
    <name type="scientific">Limosilactobacillus pontis</name>
    <dbReference type="NCBI Taxonomy" id="35787"/>
    <lineage>
        <taxon>Bacteria</taxon>
        <taxon>Bacillati</taxon>
        <taxon>Bacillota</taxon>
        <taxon>Bacilli</taxon>
        <taxon>Lactobacillales</taxon>
        <taxon>Lactobacillaceae</taxon>
        <taxon>Limosilactobacillus</taxon>
    </lineage>
</organism>
<dbReference type="RefSeq" id="WP_331192150.1">
    <property type="nucleotide sequence ID" value="NZ_JAQSEN010000002.1"/>
</dbReference>
<evidence type="ECO:0000313" key="3">
    <source>
        <dbReference type="Proteomes" id="UP001335665"/>
    </source>
</evidence>
<keyword evidence="1" id="KW-0812">Transmembrane</keyword>
<dbReference type="InterPro" id="IPR008928">
    <property type="entry name" value="6-hairpin_glycosidase_sf"/>
</dbReference>
<name>A0ABU7SRA3_9LACO</name>